<dbReference type="EMBL" id="ASJR01000012">
    <property type="protein sequence ID" value="ERP31551.1"/>
    <property type="molecule type" value="Genomic_DNA"/>
</dbReference>
<gene>
    <name evidence="1" type="ORF">CALK_1596</name>
</gene>
<keyword evidence="2" id="KW-1185">Reference proteome</keyword>
<dbReference type="STRING" id="1313304.CALK_1596"/>
<reference evidence="1 2" key="1">
    <citation type="journal article" date="2013" name="Environ. Microbiol.">
        <title>Genome analysis of Chitinivibrio alkaliphilus gen. nov., sp. nov., a novel extremely haloalkaliphilic anaerobic chitinolytic bacterium from the candidate phylum Termite Group 3.</title>
        <authorList>
            <person name="Sorokin D.Y."/>
            <person name="Gumerov V.M."/>
            <person name="Rakitin A.L."/>
            <person name="Beletsky A.V."/>
            <person name="Damste J.S."/>
            <person name="Muyzer G."/>
            <person name="Mardanov A.V."/>
            <person name="Ravin N.V."/>
        </authorList>
    </citation>
    <scope>NUCLEOTIDE SEQUENCE [LARGE SCALE GENOMIC DNA]</scope>
    <source>
        <strain evidence="1 2">ACht1</strain>
    </source>
</reference>
<accession>U7D7J5</accession>
<sequence>MILADNYYRDTHSGKGVIAGTFNSIRASKFPTRLNFAVFIALTDVATSGTVTLEIRNEQTPRKIELPPWNIQAPQDRQAIIEIGGNLRAIPFESPGTYEVAVLWNAMEISSRRLTLTPLSQEKK</sequence>
<comment type="caution">
    <text evidence="1">The sequence shown here is derived from an EMBL/GenBank/DDBJ whole genome shotgun (WGS) entry which is preliminary data.</text>
</comment>
<dbReference type="AlphaFoldDB" id="U7D7J5"/>
<dbReference type="Proteomes" id="UP000017148">
    <property type="component" value="Unassembled WGS sequence"/>
</dbReference>
<evidence type="ECO:0000313" key="2">
    <source>
        <dbReference type="Proteomes" id="UP000017148"/>
    </source>
</evidence>
<dbReference type="InterPro" id="IPR054221">
    <property type="entry name" value="DUF6941"/>
</dbReference>
<name>U7D7J5_9BACT</name>
<dbReference type="Pfam" id="PF22091">
    <property type="entry name" value="DUF6941"/>
    <property type="match status" value="1"/>
</dbReference>
<organism evidence="1 2">
    <name type="scientific">Chitinivibrio alkaliphilus ACht1</name>
    <dbReference type="NCBI Taxonomy" id="1313304"/>
    <lineage>
        <taxon>Bacteria</taxon>
        <taxon>Pseudomonadati</taxon>
        <taxon>Fibrobacterota</taxon>
        <taxon>Chitinivibrionia</taxon>
        <taxon>Chitinivibrionales</taxon>
        <taxon>Chitinivibrionaceae</taxon>
        <taxon>Chitinivibrio</taxon>
    </lineage>
</organism>
<evidence type="ECO:0000313" key="1">
    <source>
        <dbReference type="EMBL" id="ERP31551.1"/>
    </source>
</evidence>
<proteinExistence type="predicted"/>
<protein>
    <submittedName>
        <fullName evidence="1">Uncharacterized protein</fullName>
    </submittedName>
</protein>